<protein>
    <recommendedName>
        <fullName evidence="2">HhH-GPD domain-containing protein</fullName>
    </recommendedName>
</protein>
<feature type="region of interest" description="Disordered" evidence="1">
    <location>
        <begin position="1"/>
        <end position="97"/>
    </location>
</feature>
<dbReference type="SUPFAM" id="SSF48150">
    <property type="entry name" value="DNA-glycosylase"/>
    <property type="match status" value="1"/>
</dbReference>
<dbReference type="AlphaFoldDB" id="A0A8H5AW94"/>
<reference evidence="3 4" key="1">
    <citation type="journal article" date="2020" name="ISME J.">
        <title>Uncovering the hidden diversity of litter-decomposition mechanisms in mushroom-forming fungi.</title>
        <authorList>
            <person name="Floudas D."/>
            <person name="Bentzer J."/>
            <person name="Ahren D."/>
            <person name="Johansson T."/>
            <person name="Persson P."/>
            <person name="Tunlid A."/>
        </authorList>
    </citation>
    <scope>NUCLEOTIDE SEQUENCE [LARGE SCALE GENOMIC DNA]</scope>
    <source>
        <strain evidence="3 4">CBS 101986</strain>
    </source>
</reference>
<dbReference type="Pfam" id="PF00730">
    <property type="entry name" value="HhH-GPD"/>
    <property type="match status" value="1"/>
</dbReference>
<evidence type="ECO:0000313" key="3">
    <source>
        <dbReference type="EMBL" id="KAF5312081.1"/>
    </source>
</evidence>
<feature type="compositionally biased region" description="Basic residues" evidence="1">
    <location>
        <begin position="1"/>
        <end position="12"/>
    </location>
</feature>
<comment type="caution">
    <text evidence="3">The sequence shown here is derived from an EMBL/GenBank/DDBJ whole genome shotgun (WGS) entry which is preliminary data.</text>
</comment>
<dbReference type="SMART" id="SM00478">
    <property type="entry name" value="ENDO3c"/>
    <property type="match status" value="1"/>
</dbReference>
<gene>
    <name evidence="3" type="ORF">D9619_003506</name>
</gene>
<name>A0A8H5AW94_9AGAR</name>
<dbReference type="Gene3D" id="1.10.340.30">
    <property type="entry name" value="Hypothetical protein, domain 2"/>
    <property type="match status" value="1"/>
</dbReference>
<dbReference type="InterPro" id="IPR003265">
    <property type="entry name" value="HhH-GPD_domain"/>
</dbReference>
<dbReference type="PANTHER" id="PTHR47203:SF1">
    <property type="entry name" value="HYPOTHETICAL BASE EXCISION DNA REPAIR PROTEIN (EUROFUNG)"/>
    <property type="match status" value="1"/>
</dbReference>
<dbReference type="GO" id="GO:0000702">
    <property type="term" value="F:oxidized base lesion DNA N-glycosylase activity"/>
    <property type="evidence" value="ECO:0007669"/>
    <property type="project" value="UniProtKB-ARBA"/>
</dbReference>
<organism evidence="3 4">
    <name type="scientific">Psilocybe cf. subviscida</name>
    <dbReference type="NCBI Taxonomy" id="2480587"/>
    <lineage>
        <taxon>Eukaryota</taxon>
        <taxon>Fungi</taxon>
        <taxon>Dikarya</taxon>
        <taxon>Basidiomycota</taxon>
        <taxon>Agaricomycotina</taxon>
        <taxon>Agaricomycetes</taxon>
        <taxon>Agaricomycetidae</taxon>
        <taxon>Agaricales</taxon>
        <taxon>Agaricineae</taxon>
        <taxon>Strophariaceae</taxon>
        <taxon>Psilocybe</taxon>
    </lineage>
</organism>
<feature type="domain" description="HhH-GPD" evidence="2">
    <location>
        <begin position="109"/>
        <end position="274"/>
    </location>
</feature>
<dbReference type="EMBL" id="JAACJJ010000056">
    <property type="protein sequence ID" value="KAF5312081.1"/>
    <property type="molecule type" value="Genomic_DNA"/>
</dbReference>
<keyword evidence="4" id="KW-1185">Reference proteome</keyword>
<evidence type="ECO:0000256" key="1">
    <source>
        <dbReference type="SAM" id="MobiDB-lite"/>
    </source>
</evidence>
<dbReference type="OrthoDB" id="5607at2759"/>
<dbReference type="InterPro" id="IPR011257">
    <property type="entry name" value="DNA_glycosylase"/>
</dbReference>
<proteinExistence type="predicted"/>
<evidence type="ECO:0000259" key="2">
    <source>
        <dbReference type="SMART" id="SM00478"/>
    </source>
</evidence>
<sequence>MASRMNKLKRSHSLSPPLAEYSEDKPSLVQPESPQKAKKQKLQSEFAAESPFPAFPQPTPDTAKEVFQLLSKEHPGKGRRQDPPEESNPSVETGDKVPNVISSLIGTILSQNTSNINSSRAKASLDKAFGKNNFSVIVNAPHADVVEAIRSGGLANKKAKTIQNVLRSIKARHGDYSLQHLASSEDGKRMTDDDIMQELVSYDGVGPKTASCVLLFCLERDSFAVDTHIFRLSKLLGWVPQKADRILTQAHLDHRIPNDLKYGLHVLMITHGRACKGCKQTGARAPCILKTYLKERKSENDTEIEAKVESMEAEE</sequence>
<accession>A0A8H5AW94</accession>
<dbReference type="InterPro" id="IPR023170">
    <property type="entry name" value="HhH_base_excis_C"/>
</dbReference>
<feature type="compositionally biased region" description="Basic and acidic residues" evidence="1">
    <location>
        <begin position="71"/>
        <end position="83"/>
    </location>
</feature>
<dbReference type="PANTHER" id="PTHR47203">
    <property type="match status" value="1"/>
</dbReference>
<dbReference type="CDD" id="cd00056">
    <property type="entry name" value="ENDO3c"/>
    <property type="match status" value="1"/>
</dbReference>
<evidence type="ECO:0000313" key="4">
    <source>
        <dbReference type="Proteomes" id="UP000567179"/>
    </source>
</evidence>
<dbReference type="Gene3D" id="1.10.1670.10">
    <property type="entry name" value="Helix-hairpin-Helix base-excision DNA repair enzymes (C-terminal)"/>
    <property type="match status" value="1"/>
</dbReference>
<dbReference type="GO" id="GO:0006285">
    <property type="term" value="P:base-excision repair, AP site formation"/>
    <property type="evidence" value="ECO:0007669"/>
    <property type="project" value="UniProtKB-ARBA"/>
</dbReference>
<dbReference type="Proteomes" id="UP000567179">
    <property type="component" value="Unassembled WGS sequence"/>
</dbReference>